<feature type="transmembrane region" description="Helical" evidence="1">
    <location>
        <begin position="381"/>
        <end position="413"/>
    </location>
</feature>
<feature type="transmembrane region" description="Helical" evidence="1">
    <location>
        <begin position="46"/>
        <end position="65"/>
    </location>
</feature>
<sequence length="441" mass="49182">MEPAKKKRQRRYCSPLLLGFIAICRRNTMQNFQQVRNRDSFLNRRICFDWLTLSLVAIYFAVFKLVCIPKVLQQGLKVCCVFFVVLFLVTNLKGRDWKHPSIPFCLVVVVSSVAGYLAGYVDSTNCIDALFYSICLYALALLISTCGRWGRIDTFINVFFWMTVVYCILSIAFIAKVGVADGPLLYYFAGNKFSTSYYFILLACLTYVRLHRAGVSGKTVTAVAAGLGLLALVVARAVYCSTAVAMSALVVVLVFLPREAQRLLEKPTVIIAAMIMTGVILVFLSSLLQTPLVKHFVVDILGENLTLTGRDLIYSGLQTVISGSPVFGYGYGNAAVAMHVGYGNAQNSIMETLVNYGVVGLMAILYMVWTCSKRSKRQWSWGMFILLYAMIAGSVVEITYNYFFFIALMAILVSSDRRATEERFEQEKQGTDCGKRPLVGR</sequence>
<dbReference type="AlphaFoldDB" id="A0A414NGK9"/>
<organism evidence="2 3">
    <name type="scientific">Collinsella intestinalis</name>
    <dbReference type="NCBI Taxonomy" id="147207"/>
    <lineage>
        <taxon>Bacteria</taxon>
        <taxon>Bacillati</taxon>
        <taxon>Actinomycetota</taxon>
        <taxon>Coriobacteriia</taxon>
        <taxon>Coriobacteriales</taxon>
        <taxon>Coriobacteriaceae</taxon>
        <taxon>Collinsella</taxon>
    </lineage>
</organism>
<dbReference type="EMBL" id="QSLJ01000001">
    <property type="protein sequence ID" value="RHF38879.1"/>
    <property type="molecule type" value="Genomic_DNA"/>
</dbReference>
<feature type="transmembrane region" description="Helical" evidence="1">
    <location>
        <begin position="71"/>
        <end position="89"/>
    </location>
</feature>
<accession>A0A414NGK9</accession>
<evidence type="ECO:0000313" key="2">
    <source>
        <dbReference type="EMBL" id="RHF38879.1"/>
    </source>
</evidence>
<keyword evidence="1" id="KW-0812">Transmembrane</keyword>
<feature type="transmembrane region" description="Helical" evidence="1">
    <location>
        <begin position="312"/>
        <end position="332"/>
    </location>
</feature>
<feature type="transmembrane region" description="Helical" evidence="1">
    <location>
        <begin position="101"/>
        <end position="121"/>
    </location>
</feature>
<proteinExistence type="predicted"/>
<feature type="transmembrane region" description="Helical" evidence="1">
    <location>
        <begin position="269"/>
        <end position="292"/>
    </location>
</feature>
<keyword evidence="1" id="KW-1133">Transmembrane helix</keyword>
<dbReference type="GO" id="GO:0016874">
    <property type="term" value="F:ligase activity"/>
    <property type="evidence" value="ECO:0007669"/>
    <property type="project" value="UniProtKB-KW"/>
</dbReference>
<protein>
    <submittedName>
        <fullName evidence="2">O-antigen ligase family protein</fullName>
    </submittedName>
</protein>
<feature type="transmembrane region" description="Helical" evidence="1">
    <location>
        <begin position="158"/>
        <end position="179"/>
    </location>
</feature>
<feature type="transmembrane region" description="Helical" evidence="1">
    <location>
        <begin position="185"/>
        <end position="208"/>
    </location>
</feature>
<dbReference type="InParanoid" id="A0A414NGK9"/>
<dbReference type="PANTHER" id="PTHR37422:SF21">
    <property type="entry name" value="EXOQ-LIKE PROTEIN"/>
    <property type="match status" value="1"/>
</dbReference>
<evidence type="ECO:0000256" key="1">
    <source>
        <dbReference type="SAM" id="Phobius"/>
    </source>
</evidence>
<feature type="transmembrane region" description="Helical" evidence="1">
    <location>
        <begin position="353"/>
        <end position="369"/>
    </location>
</feature>
<feature type="transmembrane region" description="Helical" evidence="1">
    <location>
        <begin position="127"/>
        <end position="146"/>
    </location>
</feature>
<keyword evidence="1" id="KW-0472">Membrane</keyword>
<dbReference type="InterPro" id="IPR051533">
    <property type="entry name" value="WaaL-like"/>
</dbReference>
<feature type="transmembrane region" description="Helical" evidence="1">
    <location>
        <begin position="241"/>
        <end position="257"/>
    </location>
</feature>
<keyword evidence="2" id="KW-0436">Ligase</keyword>
<dbReference type="PANTHER" id="PTHR37422">
    <property type="entry name" value="TEICHURONIC ACID BIOSYNTHESIS PROTEIN TUAE"/>
    <property type="match status" value="1"/>
</dbReference>
<comment type="caution">
    <text evidence="2">The sequence shown here is derived from an EMBL/GenBank/DDBJ whole genome shotgun (WGS) entry which is preliminary data.</text>
</comment>
<name>A0A414NGK9_9ACTN</name>
<keyword evidence="3" id="KW-1185">Reference proteome</keyword>
<evidence type="ECO:0000313" key="3">
    <source>
        <dbReference type="Proteomes" id="UP000283983"/>
    </source>
</evidence>
<dbReference type="Proteomes" id="UP000283983">
    <property type="component" value="Unassembled WGS sequence"/>
</dbReference>
<gene>
    <name evidence="2" type="ORF">DW682_04165</name>
</gene>
<reference evidence="2 3" key="1">
    <citation type="submission" date="2018-08" db="EMBL/GenBank/DDBJ databases">
        <title>A genome reference for cultivated species of the human gut microbiota.</title>
        <authorList>
            <person name="Zou Y."/>
            <person name="Xue W."/>
            <person name="Luo G."/>
        </authorList>
    </citation>
    <scope>NUCLEOTIDE SEQUENCE [LARGE SCALE GENOMIC DNA]</scope>
    <source>
        <strain evidence="2 3">AM25-33</strain>
    </source>
</reference>